<proteinExistence type="predicted"/>
<evidence type="ECO:0000313" key="4">
    <source>
        <dbReference type="Proteomes" id="UP000192257"/>
    </source>
</evidence>
<sequence length="378" mass="42049">MSKCSLPTTPRLERDRTPSLMTDEELRNEYVQLRKTHFTLNEESVALQAEIGALCEESVRLQQSTEIEEEKLANQLLRRLQIEELQRSRLHALIRREEVARQQIMEQIAQVRGQKTELKTQVEQEQESLMLQLQKKLVEVVNSKREVERELLKERRSYLDVLSKRLAHFKRDSDATPAVVEASAAPPVALRPASEETHVAINHLERQLNDLLRRHAAAVRASAINESLCAELGRSLASIQQAAFLDRARAAKLREELLEAQRRLGALETQRRSGGIEAQIRTRGTSVVSDDSSGLPTPKWAQPRPRSPAPLPPFNNNNNTTPTTTPVPTPTFTTTTTMCTQTPSNTDMGEGEGGASIPTPVKMASASFSSGGTPTGKS</sequence>
<name>A0A1X0P9R4_9TRYP</name>
<dbReference type="AlphaFoldDB" id="A0A1X0P9R4"/>
<reference evidence="3 4" key="1">
    <citation type="submission" date="2017-03" db="EMBL/GenBank/DDBJ databases">
        <title>An alternative strategy for trypanosome survival in the mammalian bloodstream revealed through genome and transcriptome analysis of the ubiquitous bovine parasite Trypanosoma (Megatrypanum) theileri.</title>
        <authorList>
            <person name="Kelly S."/>
            <person name="Ivens A."/>
            <person name="Mott A."/>
            <person name="O'Neill E."/>
            <person name="Emms D."/>
            <person name="Macleod O."/>
            <person name="Voorheis P."/>
            <person name="Matthews J."/>
            <person name="Matthews K."/>
            <person name="Carrington M."/>
        </authorList>
    </citation>
    <scope>NUCLEOTIDE SEQUENCE [LARGE SCALE GENOMIC DNA]</scope>
    <source>
        <strain evidence="3">Edinburgh</strain>
    </source>
</reference>
<evidence type="ECO:0000256" key="2">
    <source>
        <dbReference type="SAM" id="MobiDB-lite"/>
    </source>
</evidence>
<evidence type="ECO:0000313" key="3">
    <source>
        <dbReference type="EMBL" id="ORC93628.1"/>
    </source>
</evidence>
<feature type="compositionally biased region" description="Polar residues" evidence="2">
    <location>
        <begin position="366"/>
        <end position="378"/>
    </location>
</feature>
<organism evidence="3 4">
    <name type="scientific">Trypanosoma theileri</name>
    <dbReference type="NCBI Taxonomy" id="67003"/>
    <lineage>
        <taxon>Eukaryota</taxon>
        <taxon>Discoba</taxon>
        <taxon>Euglenozoa</taxon>
        <taxon>Kinetoplastea</taxon>
        <taxon>Metakinetoplastina</taxon>
        <taxon>Trypanosomatida</taxon>
        <taxon>Trypanosomatidae</taxon>
        <taxon>Trypanosoma</taxon>
    </lineage>
</organism>
<dbReference type="OrthoDB" id="78858at2759"/>
<feature type="compositionally biased region" description="Low complexity" evidence="2">
    <location>
        <begin position="314"/>
        <end position="346"/>
    </location>
</feature>
<gene>
    <name evidence="3" type="ORF">TM35_000015050</name>
</gene>
<dbReference type="Proteomes" id="UP000192257">
    <property type="component" value="Unassembled WGS sequence"/>
</dbReference>
<dbReference type="RefSeq" id="XP_028887694.1">
    <property type="nucleotide sequence ID" value="XM_029021186.1"/>
</dbReference>
<keyword evidence="1" id="KW-0175">Coiled coil</keyword>
<evidence type="ECO:0000256" key="1">
    <source>
        <dbReference type="SAM" id="Coils"/>
    </source>
</evidence>
<comment type="caution">
    <text evidence="3">The sequence shown here is derived from an EMBL/GenBank/DDBJ whole genome shotgun (WGS) entry which is preliminary data.</text>
</comment>
<feature type="coiled-coil region" evidence="1">
    <location>
        <begin position="194"/>
        <end position="221"/>
    </location>
</feature>
<accession>A0A1X0P9R4</accession>
<dbReference type="VEuPathDB" id="TriTrypDB:TM35_000015050"/>
<dbReference type="EMBL" id="NBCO01000001">
    <property type="protein sequence ID" value="ORC93628.1"/>
    <property type="molecule type" value="Genomic_DNA"/>
</dbReference>
<feature type="coiled-coil region" evidence="1">
    <location>
        <begin position="101"/>
        <end position="150"/>
    </location>
</feature>
<feature type="compositionally biased region" description="Polar residues" evidence="2">
    <location>
        <begin position="282"/>
        <end position="295"/>
    </location>
</feature>
<keyword evidence="4" id="KW-1185">Reference proteome</keyword>
<dbReference type="GeneID" id="39980966"/>
<feature type="region of interest" description="Disordered" evidence="2">
    <location>
        <begin position="275"/>
        <end position="378"/>
    </location>
</feature>
<protein>
    <submittedName>
        <fullName evidence="3">Uncharacterized protein</fullName>
    </submittedName>
</protein>